<reference evidence="2" key="1">
    <citation type="journal article" date="2008" name="ISME J.">
        <title>Genomic patterns of recombination, clonal divergence and environment in marine microbial populations.</title>
        <authorList>
            <person name="Konstantinidis K.T."/>
            <person name="Delong E.F."/>
        </authorList>
    </citation>
    <scope>NUCLEOTIDE SEQUENCE</scope>
</reference>
<gene>
    <name evidence="2" type="ORF">ALOHA_HF4000ANIW141I9ctg1g7</name>
</gene>
<protein>
    <submittedName>
        <fullName evidence="2">Putative AIR synthase related protein, C-terminal domain protein</fullName>
    </submittedName>
</protein>
<dbReference type="SUPFAM" id="SSF56042">
    <property type="entry name" value="PurM C-terminal domain-like"/>
    <property type="match status" value="1"/>
</dbReference>
<organism evidence="2">
    <name type="scientific">uncultured marine microorganism HF4000_ANIW141I9</name>
    <dbReference type="NCBI Taxonomy" id="455537"/>
    <lineage>
        <taxon>unclassified sequences</taxon>
        <taxon>environmental samples</taxon>
    </lineage>
</organism>
<proteinExistence type="predicted"/>
<dbReference type="Gene3D" id="3.90.650.10">
    <property type="entry name" value="PurM-like C-terminal domain"/>
    <property type="match status" value="1"/>
</dbReference>
<dbReference type="InterPro" id="IPR010918">
    <property type="entry name" value="PurM-like_C_dom"/>
</dbReference>
<name>B3T5E7_9ZZZZ</name>
<dbReference type="PANTHER" id="PTHR43555">
    <property type="entry name" value="PHOSPHORIBOSYLFORMYLGLYCINAMIDINE SYNTHASE SUBUNIT PURL"/>
    <property type="match status" value="1"/>
</dbReference>
<dbReference type="AlphaFoldDB" id="B3T5E7"/>
<dbReference type="InterPro" id="IPR010074">
    <property type="entry name" value="PRibForGlyAmidine_synth_PurL"/>
</dbReference>
<dbReference type="EMBL" id="EU016610">
    <property type="protein sequence ID" value="ABZ07806.1"/>
    <property type="molecule type" value="Genomic_DNA"/>
</dbReference>
<dbReference type="InterPro" id="IPR036676">
    <property type="entry name" value="PurM-like_C_sf"/>
</dbReference>
<evidence type="ECO:0000259" key="1">
    <source>
        <dbReference type="Pfam" id="PF02769"/>
    </source>
</evidence>
<sequence length="186" mass="20626">MTCDNKNHPGLELCVVGKKINESIAINESFVSENDFITMLGSHRGELNSSIYQQKIQKQETSKIPAVDLRMETRLQETVLQGIQTGLIKSAVNVSNGGLTMSLVKSLKNVEKGIGARIHLSRKLRQDEMLFGETQGMVIVSIGERDLMEFERICMTIGLPSTTIGRVTGDGRFKFNDVVNLDVNKL</sequence>
<feature type="domain" description="PurM-like C-terminal" evidence="1">
    <location>
        <begin position="35"/>
        <end position="175"/>
    </location>
</feature>
<dbReference type="PANTHER" id="PTHR43555:SF1">
    <property type="entry name" value="PHOSPHORIBOSYLFORMYLGLYCINAMIDINE SYNTHASE SUBUNIT PURL"/>
    <property type="match status" value="1"/>
</dbReference>
<accession>B3T5E7</accession>
<evidence type="ECO:0000313" key="2">
    <source>
        <dbReference type="EMBL" id="ABZ07806.1"/>
    </source>
</evidence>
<dbReference type="Pfam" id="PF02769">
    <property type="entry name" value="AIRS_C"/>
    <property type="match status" value="1"/>
</dbReference>
<dbReference type="GO" id="GO:0004642">
    <property type="term" value="F:phosphoribosylformylglycinamidine synthase activity"/>
    <property type="evidence" value="ECO:0007669"/>
    <property type="project" value="InterPro"/>
</dbReference>
<dbReference type="GO" id="GO:0006189">
    <property type="term" value="P:'de novo' IMP biosynthetic process"/>
    <property type="evidence" value="ECO:0007669"/>
    <property type="project" value="InterPro"/>
</dbReference>